<dbReference type="InterPro" id="IPR013233">
    <property type="entry name" value="PIG-X/PBN1"/>
</dbReference>
<keyword evidence="8" id="KW-0472">Membrane</keyword>
<evidence type="ECO:0000256" key="8">
    <source>
        <dbReference type="ARBA" id="ARBA00023136"/>
    </source>
</evidence>
<keyword evidence="7" id="KW-1133">Transmembrane helix</keyword>
<organism evidence="11">
    <name type="scientific">Pararge aegeria</name>
    <name type="common">speckled wood butterfly</name>
    <dbReference type="NCBI Taxonomy" id="116150"/>
    <lineage>
        <taxon>Eukaryota</taxon>
        <taxon>Metazoa</taxon>
        <taxon>Ecdysozoa</taxon>
        <taxon>Arthropoda</taxon>
        <taxon>Hexapoda</taxon>
        <taxon>Insecta</taxon>
        <taxon>Pterygota</taxon>
        <taxon>Neoptera</taxon>
        <taxon>Endopterygota</taxon>
        <taxon>Lepidoptera</taxon>
        <taxon>Glossata</taxon>
        <taxon>Ditrysia</taxon>
        <taxon>Papilionoidea</taxon>
        <taxon>Nymphalidae</taxon>
        <taxon>Satyrinae</taxon>
        <taxon>Satyrini</taxon>
        <taxon>Parargina</taxon>
        <taxon>Pararge</taxon>
    </lineage>
</organism>
<evidence type="ECO:0000256" key="10">
    <source>
        <dbReference type="RuleBase" id="RU366056"/>
    </source>
</evidence>
<dbReference type="EMBL" id="GAIX01006579">
    <property type="protein sequence ID" value="JAA85981.1"/>
    <property type="molecule type" value="Transcribed_RNA"/>
</dbReference>
<accession>S4P366</accession>
<reference evidence="11" key="1">
    <citation type="journal article" date="2013" name="BMC Genomics">
        <title>Unscrambling butterfly oogenesis.</title>
        <authorList>
            <person name="Carter J.M."/>
            <person name="Baker S.C."/>
            <person name="Pink R."/>
            <person name="Carter D.R."/>
            <person name="Collins A."/>
            <person name="Tomlin J."/>
            <person name="Gibbs M."/>
            <person name="Breuker C.J."/>
        </authorList>
    </citation>
    <scope>NUCLEOTIDE SEQUENCE</scope>
    <source>
        <tissue evidence="11">Ovary</tissue>
    </source>
</reference>
<dbReference type="GO" id="GO:0005789">
    <property type="term" value="C:endoplasmic reticulum membrane"/>
    <property type="evidence" value="ECO:0007669"/>
    <property type="project" value="UniProtKB-SubCell"/>
</dbReference>
<keyword evidence="5" id="KW-0812">Transmembrane</keyword>
<feature type="non-terminal residue" evidence="11">
    <location>
        <position position="103"/>
    </location>
</feature>
<evidence type="ECO:0000256" key="1">
    <source>
        <dbReference type="ARBA" id="ARBA00004389"/>
    </source>
</evidence>
<evidence type="ECO:0000256" key="9">
    <source>
        <dbReference type="ARBA" id="ARBA00023180"/>
    </source>
</evidence>
<proteinExistence type="inferred from homology"/>
<dbReference type="Pfam" id="PF08320">
    <property type="entry name" value="PIG-X"/>
    <property type="match status" value="1"/>
</dbReference>
<evidence type="ECO:0000256" key="5">
    <source>
        <dbReference type="ARBA" id="ARBA00022692"/>
    </source>
</evidence>
<keyword evidence="6 10" id="KW-0256">Endoplasmic reticulum</keyword>
<comment type="similarity">
    <text evidence="3 10">Belongs to the PIGX family.</text>
</comment>
<evidence type="ECO:0000313" key="11">
    <source>
        <dbReference type="EMBL" id="JAA85981.1"/>
    </source>
</evidence>
<reference evidence="11" key="2">
    <citation type="submission" date="2013-05" db="EMBL/GenBank/DDBJ databases">
        <authorList>
            <person name="Carter J.-M."/>
            <person name="Baker S.C."/>
            <person name="Pink R."/>
            <person name="Carter D.R.F."/>
            <person name="Collins A."/>
            <person name="Tomlin J."/>
            <person name="Gibbs M."/>
            <person name="Breuker C.J."/>
        </authorList>
    </citation>
    <scope>NUCLEOTIDE SEQUENCE</scope>
    <source>
        <tissue evidence="11">Ovary</tissue>
    </source>
</reference>
<evidence type="ECO:0000256" key="4">
    <source>
        <dbReference type="ARBA" id="ARBA00022502"/>
    </source>
</evidence>
<dbReference type="AlphaFoldDB" id="S4P366"/>
<name>S4P366_9NEOP</name>
<dbReference type="UniPathway" id="UPA00196"/>
<evidence type="ECO:0000256" key="7">
    <source>
        <dbReference type="ARBA" id="ARBA00022989"/>
    </source>
</evidence>
<comment type="subcellular location">
    <subcellularLocation>
        <location evidence="1 10">Endoplasmic reticulum membrane</location>
        <topology evidence="1 10">Single-pass membrane protein</topology>
    </subcellularLocation>
</comment>
<sequence length="103" mass="11630">MVGMEQTLPSGVYSSIDDINDNGCTSLIHTIFKTPVNIELPAEKSEPIVIHLLSKVRDYRTRIYIPVHARYHHPVAGGGTVRNEIPVPKLNLQCPNRRLERCE</sequence>
<evidence type="ECO:0000256" key="6">
    <source>
        <dbReference type="ARBA" id="ARBA00022824"/>
    </source>
</evidence>
<keyword evidence="4 10" id="KW-0337">GPI-anchor biosynthesis</keyword>
<dbReference type="GO" id="GO:0006506">
    <property type="term" value="P:GPI anchor biosynthetic process"/>
    <property type="evidence" value="ECO:0007669"/>
    <property type="project" value="UniProtKB-UniPathway"/>
</dbReference>
<evidence type="ECO:0000256" key="2">
    <source>
        <dbReference type="ARBA" id="ARBA00004687"/>
    </source>
</evidence>
<comment type="pathway">
    <text evidence="2 10">Glycolipid biosynthesis; glycosylphosphatidylinositol-anchor biosynthesis.</text>
</comment>
<evidence type="ECO:0000256" key="3">
    <source>
        <dbReference type="ARBA" id="ARBA00010345"/>
    </source>
</evidence>
<keyword evidence="9" id="KW-0325">Glycoprotein</keyword>
<comment type="function">
    <text evidence="10">Stabilizing subunit of the glycosylphosphatidylinositol-mannosyltransferase I complex which catalyzes the transfer of the first mannose, via an alpha-1,4 bond from a dolichol-phosphate-mannose (Dol-P-Man) to the glucosaminyl acyl phosphatidylinositol (GlcN-(acyl)PI) intermediate to generate alpha-D-Man-(1-&gt;4)-alpha-D-GlcN-(1-&gt;6)-(1-radyl,2-acyl-sn-glycero-3-phospho)-2-acyl-inositol and participates in the sixth step of the glycosylphosphatidylinositol-anchor biosynthesis. Probably acts by stabilizing the mannosyltransferase PIGM.</text>
</comment>
<protein>
    <recommendedName>
        <fullName evidence="10">Phosphatidylinositol-glycan biosynthesis class X protein</fullName>
    </recommendedName>
</protein>